<name>A0ABR7ZAH0_9PSED</name>
<reference evidence="1 2" key="1">
    <citation type="journal article" date="2020" name="Insects">
        <title>Bacteria Belonging to Pseudomonas typographi sp. nov. from the Bark Beetle Ips typographus Have Genomic Potential to Aid in the Host Ecology.</title>
        <authorList>
            <person name="Peral-Aranega E."/>
            <person name="Saati-Santamaria Z."/>
            <person name="Kolarik M."/>
            <person name="Rivas R."/>
            <person name="Garcia-Fraile P."/>
        </authorList>
    </citation>
    <scope>NUCLEOTIDE SEQUENCE [LARGE SCALE GENOMIC DNA]</scope>
    <source>
        <strain evidence="1 2">CA3A</strain>
    </source>
</reference>
<accession>A0ABR7ZAH0</accession>
<feature type="non-terminal residue" evidence="1">
    <location>
        <position position="1"/>
    </location>
</feature>
<evidence type="ECO:0000313" key="1">
    <source>
        <dbReference type="EMBL" id="MBD1602551.1"/>
    </source>
</evidence>
<sequence length="142" mass="16220">AIIESTANGMGNLFHQFWTLAVEGKSDYMPVFIPWFVERGYRREVPDDFEMSDDDFEYMEAYGLDEEQMAWRAAKITTDFAGDEDWFNQEYPATPDLAFQKVGHKPLIKTVKVSLARKQIAKHMKRIGAHVVGLDPARGGDT</sequence>
<protein>
    <submittedName>
        <fullName evidence="1">Uncharacterized protein</fullName>
    </submittedName>
</protein>
<keyword evidence="2" id="KW-1185">Reference proteome</keyword>
<dbReference type="EMBL" id="JAAOCA010000146">
    <property type="protein sequence ID" value="MBD1602551.1"/>
    <property type="molecule type" value="Genomic_DNA"/>
</dbReference>
<organism evidence="1 2">
    <name type="scientific">Pseudomonas typographi</name>
    <dbReference type="NCBI Taxonomy" id="2715964"/>
    <lineage>
        <taxon>Bacteria</taxon>
        <taxon>Pseudomonadati</taxon>
        <taxon>Pseudomonadota</taxon>
        <taxon>Gammaproteobacteria</taxon>
        <taxon>Pseudomonadales</taxon>
        <taxon>Pseudomonadaceae</taxon>
        <taxon>Pseudomonas</taxon>
    </lineage>
</organism>
<dbReference type="Proteomes" id="UP000805841">
    <property type="component" value="Unassembled WGS sequence"/>
</dbReference>
<feature type="non-terminal residue" evidence="1">
    <location>
        <position position="142"/>
    </location>
</feature>
<gene>
    <name evidence="1" type="ORF">HAQ05_28205</name>
</gene>
<comment type="caution">
    <text evidence="1">The sequence shown here is derived from an EMBL/GenBank/DDBJ whole genome shotgun (WGS) entry which is preliminary data.</text>
</comment>
<proteinExistence type="predicted"/>
<evidence type="ECO:0000313" key="2">
    <source>
        <dbReference type="Proteomes" id="UP000805841"/>
    </source>
</evidence>